<feature type="transmembrane region" description="Helical" evidence="3">
    <location>
        <begin position="272"/>
        <end position="294"/>
    </location>
</feature>
<dbReference type="GO" id="GO:0052621">
    <property type="term" value="F:diguanylate cyclase activity"/>
    <property type="evidence" value="ECO:0007669"/>
    <property type="project" value="UniProtKB-EC"/>
</dbReference>
<dbReference type="CDD" id="cd01949">
    <property type="entry name" value="GGDEF"/>
    <property type="match status" value="1"/>
</dbReference>
<dbReference type="RefSeq" id="WP_076088583.1">
    <property type="nucleotide sequence ID" value="NZ_CP019070.1"/>
</dbReference>
<dbReference type="Pfam" id="PF00990">
    <property type="entry name" value="GGDEF"/>
    <property type="match status" value="1"/>
</dbReference>
<proteinExistence type="predicted"/>
<feature type="domain" description="GGDEF" evidence="4">
    <location>
        <begin position="341"/>
        <end position="470"/>
    </location>
</feature>
<dbReference type="Gene3D" id="3.30.450.20">
    <property type="entry name" value="PAS domain"/>
    <property type="match status" value="1"/>
</dbReference>
<dbReference type="Proteomes" id="UP000186074">
    <property type="component" value="Chromosome"/>
</dbReference>
<dbReference type="NCBIfam" id="TIGR00254">
    <property type="entry name" value="GGDEF"/>
    <property type="match status" value="1"/>
</dbReference>
<dbReference type="AlphaFoldDB" id="A0A1P8KPZ7"/>
<organism evidence="5 6">
    <name type="scientific">Poseidonibacter parvus</name>
    <dbReference type="NCBI Taxonomy" id="1850254"/>
    <lineage>
        <taxon>Bacteria</taxon>
        <taxon>Pseudomonadati</taxon>
        <taxon>Campylobacterota</taxon>
        <taxon>Epsilonproteobacteria</taxon>
        <taxon>Campylobacterales</taxon>
        <taxon>Arcobacteraceae</taxon>
        <taxon>Poseidonibacter</taxon>
    </lineage>
</organism>
<dbReference type="OrthoDB" id="5457582at2"/>
<dbReference type="PANTHER" id="PTHR45138:SF9">
    <property type="entry name" value="DIGUANYLATE CYCLASE DGCM-RELATED"/>
    <property type="match status" value="1"/>
</dbReference>
<accession>A0A1P8KPZ7</accession>
<evidence type="ECO:0000313" key="6">
    <source>
        <dbReference type="Proteomes" id="UP000186074"/>
    </source>
</evidence>
<keyword evidence="3" id="KW-0812">Transmembrane</keyword>
<evidence type="ECO:0000256" key="3">
    <source>
        <dbReference type="SAM" id="Phobius"/>
    </source>
</evidence>
<dbReference type="SUPFAM" id="SSF55073">
    <property type="entry name" value="Nucleotide cyclase"/>
    <property type="match status" value="1"/>
</dbReference>
<dbReference type="EC" id="2.7.7.65" evidence="1"/>
<name>A0A1P8KPZ7_9BACT</name>
<dbReference type="SMART" id="SM00267">
    <property type="entry name" value="GGDEF"/>
    <property type="match status" value="1"/>
</dbReference>
<dbReference type="PROSITE" id="PS50887">
    <property type="entry name" value="GGDEF"/>
    <property type="match status" value="1"/>
</dbReference>
<dbReference type="InterPro" id="IPR000160">
    <property type="entry name" value="GGDEF_dom"/>
</dbReference>
<keyword evidence="6" id="KW-1185">Reference proteome</keyword>
<dbReference type="PANTHER" id="PTHR45138">
    <property type="entry name" value="REGULATORY COMPONENTS OF SENSORY TRANSDUCTION SYSTEM"/>
    <property type="match status" value="1"/>
</dbReference>
<sequence length="470" mass="54052">MKRRIYFYYLIFNIIVVSFFSIYLYASYIQKKSLVTEQTKLTSLLISEWIKGSFLASDYVLRDIIDKVPVSALKYPASNLVEHDRISKLIVKKSQTLAHSNGVGLNDENCIITHTPSIVGFDASKREWCYKPMSNPKFETYVSNMFMSNINEMMVIQVRKFPDNKGLAGIGVNLSFFSQWVEKVKLGRNGIISIVDSNLNLLARQPLILEALGKEVKSSIVKNFITSNEKSMIYSNASPLDNKERLYSVRKVENLPFIVVVGEANEDWLDNWHMQVFISILITLLLWVMAWIILRHYSHILSQKSELERISITDQLTKLYNRHKLNDVLQSEFNRAQRIDYSFTVIIIDIDDFKLINDTYGHNAGDNILKELAQLLKDNIRITDTLGRWGGEEFLIIIPQGENKNEEILAQKLRSKIEKHSFSNVPKLTASFGISQYKKGYSINDLIKNADDALYEAKGNGRNQVRIKNI</sequence>
<dbReference type="EMBL" id="CP019070">
    <property type="protein sequence ID" value="APW66616.1"/>
    <property type="molecule type" value="Genomic_DNA"/>
</dbReference>
<dbReference type="Gene3D" id="3.30.70.270">
    <property type="match status" value="1"/>
</dbReference>
<gene>
    <name evidence="5" type="ORF">LPB137_12505</name>
</gene>
<dbReference type="STRING" id="1850254.LPB137_12505"/>
<evidence type="ECO:0000256" key="1">
    <source>
        <dbReference type="ARBA" id="ARBA00012528"/>
    </source>
</evidence>
<evidence type="ECO:0000313" key="5">
    <source>
        <dbReference type="EMBL" id="APW66616.1"/>
    </source>
</evidence>
<dbReference type="CDD" id="cd12915">
    <property type="entry name" value="PDC2_DGC_like"/>
    <property type="match status" value="1"/>
</dbReference>
<dbReference type="KEGG" id="alp:LPB137_12505"/>
<evidence type="ECO:0000259" key="4">
    <source>
        <dbReference type="PROSITE" id="PS50887"/>
    </source>
</evidence>
<keyword evidence="3" id="KW-1133">Transmembrane helix</keyword>
<feature type="transmembrane region" description="Helical" evidence="3">
    <location>
        <begin position="7"/>
        <end position="26"/>
    </location>
</feature>
<dbReference type="InterPro" id="IPR043128">
    <property type="entry name" value="Rev_trsase/Diguanyl_cyclase"/>
</dbReference>
<keyword evidence="3" id="KW-0472">Membrane</keyword>
<dbReference type="InterPro" id="IPR029787">
    <property type="entry name" value="Nucleotide_cyclase"/>
</dbReference>
<dbReference type="InterPro" id="IPR050469">
    <property type="entry name" value="Diguanylate_Cyclase"/>
</dbReference>
<reference evidence="5 6" key="1">
    <citation type="submission" date="2017-01" db="EMBL/GenBank/DDBJ databases">
        <title>Genome sequencing of Arcobacter sp. LPB0137.</title>
        <authorList>
            <person name="Lee G.-W."/>
            <person name="Yi H."/>
        </authorList>
    </citation>
    <scope>NUCLEOTIDE SEQUENCE [LARGE SCALE GENOMIC DNA]</scope>
    <source>
        <strain evidence="5 6">LPB0137</strain>
    </source>
</reference>
<comment type="catalytic activity">
    <reaction evidence="2">
        <text>2 GTP = 3',3'-c-di-GMP + 2 diphosphate</text>
        <dbReference type="Rhea" id="RHEA:24898"/>
        <dbReference type="ChEBI" id="CHEBI:33019"/>
        <dbReference type="ChEBI" id="CHEBI:37565"/>
        <dbReference type="ChEBI" id="CHEBI:58805"/>
        <dbReference type="EC" id="2.7.7.65"/>
    </reaction>
</comment>
<evidence type="ECO:0000256" key="2">
    <source>
        <dbReference type="ARBA" id="ARBA00034247"/>
    </source>
</evidence>
<dbReference type="FunFam" id="3.30.70.270:FF:000001">
    <property type="entry name" value="Diguanylate cyclase domain protein"/>
    <property type="match status" value="1"/>
</dbReference>
<protein>
    <recommendedName>
        <fullName evidence="1">diguanylate cyclase</fullName>
        <ecNumber evidence="1">2.7.7.65</ecNumber>
    </recommendedName>
</protein>